<proteinExistence type="predicted"/>
<gene>
    <name evidence="2" type="ORF">BD311DRAFT_759552</name>
</gene>
<dbReference type="AlphaFoldDB" id="A0A4Q9MK83"/>
<evidence type="ECO:0000313" key="2">
    <source>
        <dbReference type="EMBL" id="TBU27909.1"/>
    </source>
</evidence>
<feature type="region of interest" description="Disordered" evidence="1">
    <location>
        <begin position="1"/>
        <end position="21"/>
    </location>
</feature>
<sequence length="60" mass="6854">MTVVVKTHKRHDHPKHSNSRRAHDLMMVVVVADVGRTAYIHDPTFQPHIPPPPSHLSTSW</sequence>
<protein>
    <submittedName>
        <fullName evidence="2">Uncharacterized protein</fullName>
    </submittedName>
</protein>
<dbReference type="Proteomes" id="UP000292957">
    <property type="component" value="Unassembled WGS sequence"/>
</dbReference>
<organism evidence="2">
    <name type="scientific">Dichomitus squalens</name>
    <dbReference type="NCBI Taxonomy" id="114155"/>
    <lineage>
        <taxon>Eukaryota</taxon>
        <taxon>Fungi</taxon>
        <taxon>Dikarya</taxon>
        <taxon>Basidiomycota</taxon>
        <taxon>Agaricomycotina</taxon>
        <taxon>Agaricomycetes</taxon>
        <taxon>Polyporales</taxon>
        <taxon>Polyporaceae</taxon>
        <taxon>Dichomitus</taxon>
    </lineage>
</organism>
<name>A0A4Q9MK83_9APHY</name>
<dbReference type="EMBL" id="ML143427">
    <property type="protein sequence ID" value="TBU27909.1"/>
    <property type="molecule type" value="Genomic_DNA"/>
</dbReference>
<accession>A0A4Q9MK83</accession>
<evidence type="ECO:0000256" key="1">
    <source>
        <dbReference type="SAM" id="MobiDB-lite"/>
    </source>
</evidence>
<reference evidence="2" key="1">
    <citation type="submission" date="2019-01" db="EMBL/GenBank/DDBJ databases">
        <title>Draft genome sequences of three monokaryotic isolates of the white-rot basidiomycete fungus Dichomitus squalens.</title>
        <authorList>
            <consortium name="DOE Joint Genome Institute"/>
            <person name="Lopez S.C."/>
            <person name="Andreopoulos B."/>
            <person name="Pangilinan J."/>
            <person name="Lipzen A."/>
            <person name="Riley R."/>
            <person name="Ahrendt S."/>
            <person name="Ng V."/>
            <person name="Barry K."/>
            <person name="Daum C."/>
            <person name="Grigoriev I.V."/>
            <person name="Hilden K.S."/>
            <person name="Makela M.R."/>
            <person name="de Vries R.P."/>
        </authorList>
    </citation>
    <scope>NUCLEOTIDE SEQUENCE [LARGE SCALE GENOMIC DNA]</scope>
    <source>
        <strain evidence="2">OM18370.1</strain>
    </source>
</reference>
<feature type="compositionally biased region" description="Basic residues" evidence="1">
    <location>
        <begin position="1"/>
        <end position="20"/>
    </location>
</feature>